<dbReference type="FunFam" id="3.30.160.60:FF:000099">
    <property type="entry name" value="Zinc finger protein 79"/>
    <property type="match status" value="1"/>
</dbReference>
<dbReference type="Ensembl" id="ENSHCOT00000004619.1">
    <property type="protein sequence ID" value="ENSHCOP00000005882.1"/>
    <property type="gene ID" value="ENSHCOG00000007664.1"/>
</dbReference>
<dbReference type="Pfam" id="PF00096">
    <property type="entry name" value="zf-C2H2"/>
    <property type="match status" value="2"/>
</dbReference>
<dbReference type="InterPro" id="IPR013087">
    <property type="entry name" value="Znf_C2H2_type"/>
</dbReference>
<evidence type="ECO:0000256" key="3">
    <source>
        <dbReference type="ARBA" id="ARBA00022737"/>
    </source>
</evidence>
<dbReference type="GO" id="GO:0005667">
    <property type="term" value="C:transcription regulator complex"/>
    <property type="evidence" value="ECO:0007669"/>
    <property type="project" value="TreeGrafter"/>
</dbReference>
<keyword evidence="6" id="KW-0805">Transcription regulation</keyword>
<evidence type="ECO:0000256" key="8">
    <source>
        <dbReference type="ARBA" id="ARBA00023242"/>
    </source>
</evidence>
<dbReference type="PANTHER" id="PTHR14003:SF23">
    <property type="entry name" value="ZINC FINGER PROTEIN 143"/>
    <property type="match status" value="1"/>
</dbReference>
<dbReference type="Proteomes" id="UP000264820">
    <property type="component" value="Unplaced"/>
</dbReference>
<evidence type="ECO:0000256" key="2">
    <source>
        <dbReference type="ARBA" id="ARBA00022723"/>
    </source>
</evidence>
<dbReference type="GO" id="GO:0031519">
    <property type="term" value="C:PcG protein complex"/>
    <property type="evidence" value="ECO:0007669"/>
    <property type="project" value="TreeGrafter"/>
</dbReference>
<dbReference type="SUPFAM" id="SSF57667">
    <property type="entry name" value="beta-beta-alpha zinc fingers"/>
    <property type="match status" value="2"/>
</dbReference>
<evidence type="ECO:0000313" key="12">
    <source>
        <dbReference type="Proteomes" id="UP000264820"/>
    </source>
</evidence>
<evidence type="ECO:0000256" key="6">
    <source>
        <dbReference type="ARBA" id="ARBA00023015"/>
    </source>
</evidence>
<feature type="domain" description="C2H2-type" evidence="10">
    <location>
        <begin position="77"/>
        <end position="104"/>
    </location>
</feature>
<dbReference type="InterPro" id="IPR036236">
    <property type="entry name" value="Znf_C2H2_sf"/>
</dbReference>
<dbReference type="GO" id="GO:0000978">
    <property type="term" value="F:RNA polymerase II cis-regulatory region sequence-specific DNA binding"/>
    <property type="evidence" value="ECO:0007669"/>
    <property type="project" value="TreeGrafter"/>
</dbReference>
<comment type="subcellular location">
    <subcellularLocation>
        <location evidence="1">Nucleus</location>
    </subcellularLocation>
</comment>
<feature type="domain" description="C2H2-type" evidence="10">
    <location>
        <begin position="45"/>
        <end position="76"/>
    </location>
</feature>
<evidence type="ECO:0000256" key="5">
    <source>
        <dbReference type="ARBA" id="ARBA00022833"/>
    </source>
</evidence>
<keyword evidence="8" id="KW-0539">Nucleus</keyword>
<accession>A0A3Q2XP60</accession>
<sequence>MLPVRLGLFQDVRFAAAHDDPLGGETFQLHRLIGHTRIHTGEKPFSCDVCGKKFSVKGTLDGILMRHARTHTGEKPFSCPFCAKSFSVKGNLLTHTRIHTGEKPFSCSACGARFTVRSALVQHVRTHTGERPFEEHEIRAVHHGAPVAWCGWFKRRPKCNDQCGR</sequence>
<keyword evidence="5" id="KW-0862">Zinc</keyword>
<dbReference type="FunFam" id="3.30.160.60:FF:001732">
    <property type="entry name" value="Zgc:162936"/>
    <property type="match status" value="1"/>
</dbReference>
<evidence type="ECO:0000256" key="7">
    <source>
        <dbReference type="ARBA" id="ARBA00023163"/>
    </source>
</evidence>
<reference evidence="11" key="1">
    <citation type="submission" date="2025-08" db="UniProtKB">
        <authorList>
            <consortium name="Ensembl"/>
        </authorList>
    </citation>
    <scope>IDENTIFICATION</scope>
</reference>
<dbReference type="PANTHER" id="PTHR14003">
    <property type="entry name" value="TRANSCRIPTIONAL REPRESSOR PROTEIN YY"/>
    <property type="match status" value="1"/>
</dbReference>
<dbReference type="PROSITE" id="PS50157">
    <property type="entry name" value="ZINC_FINGER_C2H2_2"/>
    <property type="match status" value="3"/>
</dbReference>
<keyword evidence="4 9" id="KW-0863">Zinc-finger</keyword>
<evidence type="ECO:0000259" key="10">
    <source>
        <dbReference type="PROSITE" id="PS50157"/>
    </source>
</evidence>
<evidence type="ECO:0000256" key="1">
    <source>
        <dbReference type="ARBA" id="ARBA00004123"/>
    </source>
</evidence>
<keyword evidence="3" id="KW-0677">Repeat</keyword>
<dbReference type="AlphaFoldDB" id="A0A3Q2XP60"/>
<dbReference type="FunFam" id="3.30.160.60:FF:002343">
    <property type="entry name" value="Zinc finger protein 33A"/>
    <property type="match status" value="1"/>
</dbReference>
<dbReference type="Gene3D" id="3.30.160.60">
    <property type="entry name" value="Classic Zinc Finger"/>
    <property type="match status" value="3"/>
</dbReference>
<proteinExistence type="predicted"/>
<keyword evidence="2" id="KW-0479">Metal-binding</keyword>
<evidence type="ECO:0000313" key="11">
    <source>
        <dbReference type="Ensembl" id="ENSHCOP00000005882.1"/>
    </source>
</evidence>
<organism evidence="11 12">
    <name type="scientific">Hippocampus comes</name>
    <name type="common">Tiger tail seahorse</name>
    <dbReference type="NCBI Taxonomy" id="109280"/>
    <lineage>
        <taxon>Eukaryota</taxon>
        <taxon>Metazoa</taxon>
        <taxon>Chordata</taxon>
        <taxon>Craniata</taxon>
        <taxon>Vertebrata</taxon>
        <taxon>Euteleostomi</taxon>
        <taxon>Actinopterygii</taxon>
        <taxon>Neopterygii</taxon>
        <taxon>Teleostei</taxon>
        <taxon>Neoteleostei</taxon>
        <taxon>Acanthomorphata</taxon>
        <taxon>Syngnathiaria</taxon>
        <taxon>Syngnathiformes</taxon>
        <taxon>Syngnathoidei</taxon>
        <taxon>Syngnathidae</taxon>
        <taxon>Hippocampus</taxon>
    </lineage>
</organism>
<dbReference type="GeneTree" id="ENSGT00940000157046"/>
<dbReference type="GO" id="GO:0008270">
    <property type="term" value="F:zinc ion binding"/>
    <property type="evidence" value="ECO:0007669"/>
    <property type="project" value="UniProtKB-KW"/>
</dbReference>
<evidence type="ECO:0000256" key="4">
    <source>
        <dbReference type="ARBA" id="ARBA00022771"/>
    </source>
</evidence>
<keyword evidence="7" id="KW-0804">Transcription</keyword>
<protein>
    <recommendedName>
        <fullName evidence="10">C2H2-type domain-containing protein</fullName>
    </recommendedName>
</protein>
<dbReference type="PROSITE" id="PS00028">
    <property type="entry name" value="ZINC_FINGER_C2H2_1"/>
    <property type="match status" value="2"/>
</dbReference>
<dbReference type="GO" id="GO:0045893">
    <property type="term" value="P:positive regulation of DNA-templated transcription"/>
    <property type="evidence" value="ECO:0007669"/>
    <property type="project" value="UniProtKB-ARBA"/>
</dbReference>
<evidence type="ECO:0000256" key="9">
    <source>
        <dbReference type="PROSITE-ProRule" id="PRU00042"/>
    </source>
</evidence>
<feature type="domain" description="C2H2-type" evidence="10">
    <location>
        <begin position="105"/>
        <end position="132"/>
    </location>
</feature>
<reference evidence="11" key="2">
    <citation type="submission" date="2025-09" db="UniProtKB">
        <authorList>
            <consortium name="Ensembl"/>
        </authorList>
    </citation>
    <scope>IDENTIFICATION</scope>
</reference>
<keyword evidence="12" id="KW-1185">Reference proteome</keyword>
<dbReference type="GO" id="GO:0000785">
    <property type="term" value="C:chromatin"/>
    <property type="evidence" value="ECO:0007669"/>
    <property type="project" value="TreeGrafter"/>
</dbReference>
<dbReference type="GO" id="GO:0000981">
    <property type="term" value="F:DNA-binding transcription factor activity, RNA polymerase II-specific"/>
    <property type="evidence" value="ECO:0007669"/>
    <property type="project" value="TreeGrafter"/>
</dbReference>
<name>A0A3Q2XP60_HIPCM</name>
<dbReference type="SMART" id="SM00355">
    <property type="entry name" value="ZnF_C2H2"/>
    <property type="match status" value="3"/>
</dbReference>